<protein>
    <recommendedName>
        <fullName evidence="3">DUF72 domain-containing protein</fullName>
    </recommendedName>
</protein>
<proteinExistence type="predicted"/>
<accession>A0A075JCP7</accession>
<organism evidence="1 2">
    <name type="scientific">Dermacoccus nishinomiyaensis</name>
    <dbReference type="NCBI Taxonomy" id="1274"/>
    <lineage>
        <taxon>Bacteria</taxon>
        <taxon>Bacillati</taxon>
        <taxon>Actinomycetota</taxon>
        <taxon>Actinomycetes</taxon>
        <taxon>Micrococcales</taxon>
        <taxon>Dermacoccaceae</taxon>
        <taxon>Dermacoccus</taxon>
    </lineage>
</organism>
<dbReference type="SUPFAM" id="SSF117396">
    <property type="entry name" value="TM1631-like"/>
    <property type="match status" value="2"/>
</dbReference>
<dbReference type="AlphaFoldDB" id="A0A075JCP7"/>
<evidence type="ECO:0000313" key="1">
    <source>
        <dbReference type="EMBL" id="AIF40056.1"/>
    </source>
</evidence>
<dbReference type="Gene3D" id="3.20.20.410">
    <property type="entry name" value="Protein of unknown function UPF0759"/>
    <property type="match status" value="2"/>
</dbReference>
<dbReference type="InterPro" id="IPR036520">
    <property type="entry name" value="UPF0759_sf"/>
</dbReference>
<gene>
    <name evidence="1" type="ORF">HX89_02745</name>
</gene>
<evidence type="ECO:0000313" key="2">
    <source>
        <dbReference type="Proteomes" id="UP000027986"/>
    </source>
</evidence>
<sequence length="88" mass="10146">MRLEYYAANLFDTVELNASYYRWPALTSLEGWHRRLPGGFRMTVKAWATGINGWLTEGRTVWAYFNNDIDCAAVANAQTLGRFVHDRT</sequence>
<reference evidence="1 2" key="1">
    <citation type="submission" date="2014-07" db="EMBL/GenBank/DDBJ databases">
        <title>Genome Sequencing of Dermacoccus nishinomiyaensis.</title>
        <authorList>
            <person name="Hong K.W."/>
            <person name="Chan K.G."/>
        </authorList>
    </citation>
    <scope>NUCLEOTIDE SEQUENCE [LARGE SCALE GENOMIC DNA]</scope>
    <source>
        <strain evidence="1 2">M25</strain>
    </source>
</reference>
<dbReference type="Proteomes" id="UP000027986">
    <property type="component" value="Chromosome"/>
</dbReference>
<dbReference type="KEGG" id="dni:HX89_02745"/>
<dbReference type="InterPro" id="IPR002763">
    <property type="entry name" value="DUF72"/>
</dbReference>
<dbReference type="EMBL" id="CP008889">
    <property type="protein sequence ID" value="AIF40056.1"/>
    <property type="molecule type" value="Genomic_DNA"/>
</dbReference>
<dbReference type="PANTHER" id="PTHR30348">
    <property type="entry name" value="UNCHARACTERIZED PROTEIN YECE"/>
    <property type="match status" value="1"/>
</dbReference>
<dbReference type="HOGENOM" id="CLU_2463980_0_0_11"/>
<evidence type="ECO:0008006" key="3">
    <source>
        <dbReference type="Google" id="ProtNLM"/>
    </source>
</evidence>
<keyword evidence="2" id="KW-1185">Reference proteome</keyword>
<name>A0A075JCP7_9MICO</name>
<dbReference type="Pfam" id="PF01904">
    <property type="entry name" value="DUF72"/>
    <property type="match status" value="1"/>
</dbReference>
<dbReference type="OrthoDB" id="9780310at2"/>
<dbReference type="PANTHER" id="PTHR30348:SF13">
    <property type="entry name" value="UPF0759 PROTEIN YUNF"/>
    <property type="match status" value="1"/>
</dbReference>